<sequence length="132" mass="15672">MIKNVNIVKSKFKRIKQDFFKTDLFENLEDNIQQQINNNITYLDDEIPVLGYFSSIDNFWILTNFRLINNFTKVLLDDIEKIDIPEIFIGGKSNYECNSLQIIKNDNTDFKLSLENSTWYAVFNILQFVTRK</sequence>
<dbReference type="EMBL" id="BJYI01000033">
    <property type="protein sequence ID" value="GEN74242.1"/>
    <property type="molecule type" value="Genomic_DNA"/>
</dbReference>
<dbReference type="RefSeq" id="WP_111956270.1">
    <property type="nucleotide sequence ID" value="NZ_BJYI01000033.1"/>
</dbReference>
<organism evidence="1 2">
    <name type="scientific">Chryseobacterium lathyri</name>
    <dbReference type="NCBI Taxonomy" id="395933"/>
    <lineage>
        <taxon>Bacteria</taxon>
        <taxon>Pseudomonadati</taxon>
        <taxon>Bacteroidota</taxon>
        <taxon>Flavobacteriia</taxon>
        <taxon>Flavobacteriales</taxon>
        <taxon>Weeksellaceae</taxon>
        <taxon>Chryseobacterium group</taxon>
        <taxon>Chryseobacterium</taxon>
    </lineage>
</organism>
<accession>A0A511YGA8</accession>
<evidence type="ECO:0008006" key="3">
    <source>
        <dbReference type="Google" id="ProtNLM"/>
    </source>
</evidence>
<evidence type="ECO:0000313" key="2">
    <source>
        <dbReference type="Proteomes" id="UP000321150"/>
    </source>
</evidence>
<comment type="caution">
    <text evidence="1">The sequence shown here is derived from an EMBL/GenBank/DDBJ whole genome shotgun (WGS) entry which is preliminary data.</text>
</comment>
<dbReference type="AlphaFoldDB" id="A0A511YGA8"/>
<protein>
    <recommendedName>
        <fullName evidence="3">YokE-like PH domain-containing protein</fullName>
    </recommendedName>
</protein>
<reference evidence="1 2" key="1">
    <citation type="submission" date="2019-07" db="EMBL/GenBank/DDBJ databases">
        <title>Whole genome shotgun sequence of Chryseobacterium lathyri NBRC 105250.</title>
        <authorList>
            <person name="Hosoyama A."/>
            <person name="Uohara A."/>
            <person name="Ohji S."/>
            <person name="Ichikawa N."/>
        </authorList>
    </citation>
    <scope>NUCLEOTIDE SEQUENCE [LARGE SCALE GENOMIC DNA]</scope>
    <source>
        <strain evidence="1 2">NBRC 105250</strain>
    </source>
</reference>
<dbReference type="OrthoDB" id="9966084at2"/>
<name>A0A511YGA8_9FLAO</name>
<proteinExistence type="predicted"/>
<evidence type="ECO:0000313" key="1">
    <source>
        <dbReference type="EMBL" id="GEN74242.1"/>
    </source>
</evidence>
<gene>
    <name evidence="1" type="ORF">CLA01_43140</name>
</gene>
<dbReference type="Proteomes" id="UP000321150">
    <property type="component" value="Unassembled WGS sequence"/>
</dbReference>